<keyword evidence="1" id="KW-1133">Transmembrane helix</keyword>
<dbReference type="PANTHER" id="PTHR33116">
    <property type="entry name" value="REVERSE TRANSCRIPTASE ZINC-BINDING DOMAIN-CONTAINING PROTEIN-RELATED-RELATED"/>
    <property type="match status" value="1"/>
</dbReference>
<keyword evidence="1" id="KW-0812">Transmembrane</keyword>
<evidence type="ECO:0000313" key="2">
    <source>
        <dbReference type="EMBL" id="ART32247.1"/>
    </source>
</evidence>
<dbReference type="EMBL" id="KY774314">
    <property type="protein sequence ID" value="ART32247.1"/>
    <property type="molecule type" value="Genomic_DNA"/>
</dbReference>
<protein>
    <recommendedName>
        <fullName evidence="3">Reverse transcriptase domain-containing protein</fullName>
    </recommendedName>
</protein>
<keyword evidence="1" id="KW-0472">Membrane</keyword>
<dbReference type="AlphaFoldDB" id="A0A1Y0B4E0"/>
<keyword evidence="2" id="KW-0496">Mitochondrion</keyword>
<accession>A0A1Y0B4E0</accession>
<organism evidence="2">
    <name type="scientific">Utricularia reniformis</name>
    <dbReference type="NCBI Taxonomy" id="192314"/>
    <lineage>
        <taxon>Eukaryota</taxon>
        <taxon>Viridiplantae</taxon>
        <taxon>Streptophyta</taxon>
        <taxon>Embryophyta</taxon>
        <taxon>Tracheophyta</taxon>
        <taxon>Spermatophyta</taxon>
        <taxon>Magnoliopsida</taxon>
        <taxon>eudicotyledons</taxon>
        <taxon>Gunneridae</taxon>
        <taxon>Pentapetalae</taxon>
        <taxon>asterids</taxon>
        <taxon>lamiids</taxon>
        <taxon>Lamiales</taxon>
        <taxon>Lentibulariaceae</taxon>
        <taxon>Utricularia</taxon>
    </lineage>
</organism>
<gene>
    <name evidence="2" type="ORF">AEK19_MT2093</name>
</gene>
<geneLocation type="mitochondrion" evidence="2"/>
<sequence length="117" mass="13374">MEDISKVSTSEETRYQLAIVIYASDLLIMGRWSYWNILNLFFLMESFRQVSGLKVNLSKSSLIGINIPAADVQNMANFFQCKHQDLPIQYLGLPLGGLSSRTTFWNEAINRLKNKLP</sequence>
<feature type="transmembrane region" description="Helical" evidence="1">
    <location>
        <begin position="15"/>
        <end position="34"/>
    </location>
</feature>
<dbReference type="PANTHER" id="PTHR33116:SF78">
    <property type="entry name" value="OS12G0587133 PROTEIN"/>
    <property type="match status" value="1"/>
</dbReference>
<name>A0A1Y0B4E0_9LAMI</name>
<evidence type="ECO:0008006" key="3">
    <source>
        <dbReference type="Google" id="ProtNLM"/>
    </source>
</evidence>
<reference evidence="2" key="1">
    <citation type="submission" date="2017-03" db="EMBL/GenBank/DDBJ databases">
        <title>The mitochondrial genome of the carnivorous plant Utricularia reniformis (Lentibulariaceae): structure, comparative analysis and evolutionary landmarks.</title>
        <authorList>
            <person name="Silva S.R."/>
            <person name="Alvarenga D.O."/>
            <person name="Michael T.P."/>
            <person name="Miranda V.F.O."/>
            <person name="Varani A.M."/>
        </authorList>
    </citation>
    <scope>NUCLEOTIDE SEQUENCE</scope>
</reference>
<proteinExistence type="predicted"/>
<evidence type="ECO:0000256" key="1">
    <source>
        <dbReference type="SAM" id="Phobius"/>
    </source>
</evidence>